<reference evidence="1" key="1">
    <citation type="journal article" date="2019" name="bioRxiv">
        <title>The Genome of the Zebra Mussel, Dreissena polymorpha: A Resource for Invasive Species Research.</title>
        <authorList>
            <person name="McCartney M.A."/>
            <person name="Auch B."/>
            <person name="Kono T."/>
            <person name="Mallez S."/>
            <person name="Zhang Y."/>
            <person name="Obille A."/>
            <person name="Becker A."/>
            <person name="Abrahante J.E."/>
            <person name="Garbe J."/>
            <person name="Badalamenti J.P."/>
            <person name="Herman A."/>
            <person name="Mangelson H."/>
            <person name="Liachko I."/>
            <person name="Sullivan S."/>
            <person name="Sone E.D."/>
            <person name="Koren S."/>
            <person name="Silverstein K.A.T."/>
            <person name="Beckman K.B."/>
            <person name="Gohl D.M."/>
        </authorList>
    </citation>
    <scope>NUCLEOTIDE SEQUENCE</scope>
    <source>
        <strain evidence="1">Duluth1</strain>
        <tissue evidence="1">Whole animal</tissue>
    </source>
</reference>
<sequence length="78" mass="8422">MFQVDARVNGIEVQAVVEKAAEVTLVSDRVVGQLPEKVPMLEQVFELIVLRKHEATIDVVGAALGFSGQMVAMAQEKG</sequence>
<evidence type="ECO:0000313" key="2">
    <source>
        <dbReference type="Proteomes" id="UP000828390"/>
    </source>
</evidence>
<accession>A0A9D4EH59</accession>
<gene>
    <name evidence="1" type="ORF">DPMN_180593</name>
</gene>
<dbReference type="Proteomes" id="UP000828390">
    <property type="component" value="Unassembled WGS sequence"/>
</dbReference>
<name>A0A9D4EH59_DREPO</name>
<reference evidence="1" key="2">
    <citation type="submission" date="2020-11" db="EMBL/GenBank/DDBJ databases">
        <authorList>
            <person name="McCartney M.A."/>
            <person name="Auch B."/>
            <person name="Kono T."/>
            <person name="Mallez S."/>
            <person name="Becker A."/>
            <person name="Gohl D.M."/>
            <person name="Silverstein K.A.T."/>
            <person name="Koren S."/>
            <person name="Bechman K.B."/>
            <person name="Herman A."/>
            <person name="Abrahante J.E."/>
            <person name="Garbe J."/>
        </authorList>
    </citation>
    <scope>NUCLEOTIDE SEQUENCE</scope>
    <source>
        <strain evidence="1">Duluth1</strain>
        <tissue evidence="1">Whole animal</tissue>
    </source>
</reference>
<dbReference type="EMBL" id="JAIWYP010000009">
    <property type="protein sequence ID" value="KAH3779114.1"/>
    <property type="molecule type" value="Genomic_DNA"/>
</dbReference>
<proteinExistence type="predicted"/>
<evidence type="ECO:0000313" key="1">
    <source>
        <dbReference type="EMBL" id="KAH3779114.1"/>
    </source>
</evidence>
<comment type="caution">
    <text evidence="1">The sequence shown here is derived from an EMBL/GenBank/DDBJ whole genome shotgun (WGS) entry which is preliminary data.</text>
</comment>
<organism evidence="1 2">
    <name type="scientific">Dreissena polymorpha</name>
    <name type="common">Zebra mussel</name>
    <name type="synonym">Mytilus polymorpha</name>
    <dbReference type="NCBI Taxonomy" id="45954"/>
    <lineage>
        <taxon>Eukaryota</taxon>
        <taxon>Metazoa</taxon>
        <taxon>Spiralia</taxon>
        <taxon>Lophotrochozoa</taxon>
        <taxon>Mollusca</taxon>
        <taxon>Bivalvia</taxon>
        <taxon>Autobranchia</taxon>
        <taxon>Heteroconchia</taxon>
        <taxon>Euheterodonta</taxon>
        <taxon>Imparidentia</taxon>
        <taxon>Neoheterodontei</taxon>
        <taxon>Myida</taxon>
        <taxon>Dreissenoidea</taxon>
        <taxon>Dreissenidae</taxon>
        <taxon>Dreissena</taxon>
    </lineage>
</organism>
<dbReference type="AlphaFoldDB" id="A0A9D4EH59"/>
<keyword evidence="2" id="KW-1185">Reference proteome</keyword>
<protein>
    <submittedName>
        <fullName evidence="1">Uncharacterized protein</fullName>
    </submittedName>
</protein>